<keyword evidence="2" id="KW-1185">Reference proteome</keyword>
<proteinExistence type="predicted"/>
<dbReference type="AlphaFoldDB" id="A0A9D4GIY5"/>
<dbReference type="Proteomes" id="UP000828390">
    <property type="component" value="Unassembled WGS sequence"/>
</dbReference>
<evidence type="ECO:0000313" key="2">
    <source>
        <dbReference type="Proteomes" id="UP000828390"/>
    </source>
</evidence>
<reference evidence="1" key="2">
    <citation type="submission" date="2020-11" db="EMBL/GenBank/DDBJ databases">
        <authorList>
            <person name="McCartney M.A."/>
            <person name="Auch B."/>
            <person name="Kono T."/>
            <person name="Mallez S."/>
            <person name="Becker A."/>
            <person name="Gohl D.M."/>
            <person name="Silverstein K.A.T."/>
            <person name="Koren S."/>
            <person name="Bechman K.B."/>
            <person name="Herman A."/>
            <person name="Abrahante J.E."/>
            <person name="Garbe J."/>
        </authorList>
    </citation>
    <scope>NUCLEOTIDE SEQUENCE</scope>
    <source>
        <strain evidence="1">Duluth1</strain>
        <tissue evidence="1">Whole animal</tissue>
    </source>
</reference>
<organism evidence="1 2">
    <name type="scientific">Dreissena polymorpha</name>
    <name type="common">Zebra mussel</name>
    <name type="synonym">Mytilus polymorpha</name>
    <dbReference type="NCBI Taxonomy" id="45954"/>
    <lineage>
        <taxon>Eukaryota</taxon>
        <taxon>Metazoa</taxon>
        <taxon>Spiralia</taxon>
        <taxon>Lophotrochozoa</taxon>
        <taxon>Mollusca</taxon>
        <taxon>Bivalvia</taxon>
        <taxon>Autobranchia</taxon>
        <taxon>Heteroconchia</taxon>
        <taxon>Euheterodonta</taxon>
        <taxon>Imparidentia</taxon>
        <taxon>Neoheterodontei</taxon>
        <taxon>Myida</taxon>
        <taxon>Dreissenoidea</taxon>
        <taxon>Dreissenidae</taxon>
        <taxon>Dreissena</taxon>
    </lineage>
</organism>
<evidence type="ECO:0000313" key="1">
    <source>
        <dbReference type="EMBL" id="KAH3815925.1"/>
    </source>
</evidence>
<protein>
    <submittedName>
        <fullName evidence="1">Uncharacterized protein</fullName>
    </submittedName>
</protein>
<dbReference type="EMBL" id="JAIWYP010000006">
    <property type="protein sequence ID" value="KAH3815925.1"/>
    <property type="molecule type" value="Genomic_DNA"/>
</dbReference>
<comment type="caution">
    <text evidence="1">The sequence shown here is derived from an EMBL/GenBank/DDBJ whole genome shotgun (WGS) entry which is preliminary data.</text>
</comment>
<gene>
    <name evidence="1" type="ORF">DPMN_144462</name>
</gene>
<reference evidence="1" key="1">
    <citation type="journal article" date="2019" name="bioRxiv">
        <title>The Genome of the Zebra Mussel, Dreissena polymorpha: A Resource for Invasive Species Research.</title>
        <authorList>
            <person name="McCartney M.A."/>
            <person name="Auch B."/>
            <person name="Kono T."/>
            <person name="Mallez S."/>
            <person name="Zhang Y."/>
            <person name="Obille A."/>
            <person name="Becker A."/>
            <person name="Abrahante J.E."/>
            <person name="Garbe J."/>
            <person name="Badalamenti J.P."/>
            <person name="Herman A."/>
            <person name="Mangelson H."/>
            <person name="Liachko I."/>
            <person name="Sullivan S."/>
            <person name="Sone E.D."/>
            <person name="Koren S."/>
            <person name="Silverstein K.A.T."/>
            <person name="Beckman K.B."/>
            <person name="Gohl D.M."/>
        </authorList>
    </citation>
    <scope>NUCLEOTIDE SEQUENCE</scope>
    <source>
        <strain evidence="1">Duluth1</strain>
        <tissue evidence="1">Whole animal</tissue>
    </source>
</reference>
<name>A0A9D4GIY5_DREPO</name>
<accession>A0A9D4GIY5</accession>
<sequence length="55" mass="5999">MPLTRPMITPGLTGKCWTSLAFEQEQKGTVVLARELLFADNAALATYKEEAPSDS</sequence>